<evidence type="ECO:0000313" key="3">
    <source>
        <dbReference type="Proteomes" id="UP001456524"/>
    </source>
</evidence>
<organism evidence="2 3">
    <name type="scientific">Phyllosticta citrichinensis</name>
    <dbReference type="NCBI Taxonomy" id="1130410"/>
    <lineage>
        <taxon>Eukaryota</taxon>
        <taxon>Fungi</taxon>
        <taxon>Dikarya</taxon>
        <taxon>Ascomycota</taxon>
        <taxon>Pezizomycotina</taxon>
        <taxon>Dothideomycetes</taxon>
        <taxon>Dothideomycetes incertae sedis</taxon>
        <taxon>Botryosphaeriales</taxon>
        <taxon>Phyllostictaceae</taxon>
        <taxon>Phyllosticta</taxon>
    </lineage>
</organism>
<evidence type="ECO:0000313" key="2">
    <source>
        <dbReference type="EMBL" id="KAK8161526.1"/>
    </source>
</evidence>
<dbReference type="Proteomes" id="UP001456524">
    <property type="component" value="Unassembled WGS sequence"/>
</dbReference>
<gene>
    <name evidence="2" type="ORF">IWX90DRAFT_271818</name>
</gene>
<feature type="region of interest" description="Disordered" evidence="1">
    <location>
        <begin position="1"/>
        <end position="21"/>
    </location>
</feature>
<keyword evidence="3" id="KW-1185">Reference proteome</keyword>
<sequence>MEASCTATPRLAHQPSPAQPSPEINAAQCGIDVGGGVVSLTTYILLARSPCCASSAKTGRLLGRRISFWCVLLRALSRLVVPLLSPVLAFRFSLLPPSFHVSSSLSSPLLFRPSPSTVCQPHHDASEDQPCLWHYVCTAQGWLLTCLAVRSARCNARRCAAMAASMQSPRAGAGPRLCVHIHVLYMPALTASIQPGGTVWDGALTCLDSIQLDLVRLLGMLARSLVSPSRVCLARTEWSGVESTGPQRCENA</sequence>
<proteinExistence type="predicted"/>
<accession>A0ABR1XNA3</accession>
<protein>
    <submittedName>
        <fullName evidence="2">Uncharacterized protein</fullName>
    </submittedName>
</protein>
<name>A0ABR1XNA3_9PEZI</name>
<reference evidence="2 3" key="1">
    <citation type="journal article" date="2022" name="G3 (Bethesda)">
        <title>Enemy or ally: a genomic approach to elucidate the lifestyle of Phyllosticta citrichinaensis.</title>
        <authorList>
            <person name="Buijs V.A."/>
            <person name="Groenewald J.Z."/>
            <person name="Haridas S."/>
            <person name="LaButti K.M."/>
            <person name="Lipzen A."/>
            <person name="Martin F.M."/>
            <person name="Barry K."/>
            <person name="Grigoriev I.V."/>
            <person name="Crous P.W."/>
            <person name="Seidl M.F."/>
        </authorList>
    </citation>
    <scope>NUCLEOTIDE SEQUENCE [LARGE SCALE GENOMIC DNA]</scope>
    <source>
        <strain evidence="2 3">CBS 129764</strain>
    </source>
</reference>
<dbReference type="EMBL" id="JBBWUH010000007">
    <property type="protein sequence ID" value="KAK8161526.1"/>
    <property type="molecule type" value="Genomic_DNA"/>
</dbReference>
<comment type="caution">
    <text evidence="2">The sequence shown here is derived from an EMBL/GenBank/DDBJ whole genome shotgun (WGS) entry which is preliminary data.</text>
</comment>
<evidence type="ECO:0000256" key="1">
    <source>
        <dbReference type="SAM" id="MobiDB-lite"/>
    </source>
</evidence>